<dbReference type="InterPro" id="IPR050636">
    <property type="entry name" value="C2H2-ZF_domain-containing"/>
</dbReference>
<dbReference type="InterPro" id="IPR013087">
    <property type="entry name" value="Znf_C2H2_type"/>
</dbReference>
<organism evidence="12 13">
    <name type="scientific">Atrichornis clamosus</name>
    <dbReference type="NCBI Taxonomy" id="449594"/>
    <lineage>
        <taxon>Eukaryota</taxon>
        <taxon>Metazoa</taxon>
        <taxon>Chordata</taxon>
        <taxon>Craniata</taxon>
        <taxon>Vertebrata</taxon>
        <taxon>Euteleostomi</taxon>
        <taxon>Archelosauria</taxon>
        <taxon>Archosauria</taxon>
        <taxon>Dinosauria</taxon>
        <taxon>Saurischia</taxon>
        <taxon>Theropoda</taxon>
        <taxon>Coelurosauria</taxon>
        <taxon>Aves</taxon>
        <taxon>Neognathae</taxon>
        <taxon>Neoaves</taxon>
        <taxon>Telluraves</taxon>
        <taxon>Australaves</taxon>
        <taxon>Passeriformes</taxon>
        <taxon>Menuridae</taxon>
        <taxon>Atrichornis</taxon>
    </lineage>
</organism>
<name>A0A852N4V5_9PASS</name>
<dbReference type="PROSITE" id="PS50157">
    <property type="entry name" value="ZINC_FINGER_C2H2_2"/>
    <property type="match status" value="3"/>
</dbReference>
<reference evidence="12" key="1">
    <citation type="submission" date="2020-02" db="EMBL/GenBank/DDBJ databases">
        <title>Bird 10,000 Genomes (B10K) Project - Family phase.</title>
        <authorList>
            <person name="Zhang G."/>
        </authorList>
    </citation>
    <scope>NUCLEOTIDE SEQUENCE</scope>
    <source>
        <strain evidence="12">B10K-DU-029-61</strain>
        <tissue evidence="12">Blood</tissue>
    </source>
</reference>
<keyword evidence="8" id="KW-0539">Nucleus</keyword>
<evidence type="ECO:0000313" key="13">
    <source>
        <dbReference type="Proteomes" id="UP000658642"/>
    </source>
</evidence>
<dbReference type="Proteomes" id="UP000658642">
    <property type="component" value="Unassembled WGS sequence"/>
</dbReference>
<keyword evidence="4 9" id="KW-0863">Zinc-finger</keyword>
<dbReference type="Gene3D" id="3.30.160.60">
    <property type="entry name" value="Classic Zinc Finger"/>
    <property type="match status" value="2"/>
</dbReference>
<dbReference type="AlphaFoldDB" id="A0A852N4V5"/>
<comment type="caution">
    <text evidence="12">The sequence shown here is derived from an EMBL/GenBank/DDBJ whole genome shotgun (WGS) entry which is preliminary data.</text>
</comment>
<accession>A0A852N4V5</accession>
<dbReference type="PROSITE" id="PS00028">
    <property type="entry name" value="ZINC_FINGER_C2H2_1"/>
    <property type="match status" value="2"/>
</dbReference>
<dbReference type="SMART" id="SM00355">
    <property type="entry name" value="ZnF_C2H2"/>
    <property type="match status" value="3"/>
</dbReference>
<keyword evidence="3" id="KW-0677">Repeat</keyword>
<dbReference type="SUPFAM" id="SSF57667">
    <property type="entry name" value="beta-beta-alpha zinc fingers"/>
    <property type="match status" value="2"/>
</dbReference>
<dbReference type="GO" id="GO:0005634">
    <property type="term" value="C:nucleus"/>
    <property type="evidence" value="ECO:0007669"/>
    <property type="project" value="UniProtKB-SubCell"/>
</dbReference>
<dbReference type="PANTHER" id="PTHR47772">
    <property type="entry name" value="ZINC FINGER PROTEIN 200"/>
    <property type="match status" value="1"/>
</dbReference>
<evidence type="ECO:0000259" key="11">
    <source>
        <dbReference type="PROSITE" id="PS50157"/>
    </source>
</evidence>
<evidence type="ECO:0000256" key="10">
    <source>
        <dbReference type="SAM" id="MobiDB-lite"/>
    </source>
</evidence>
<feature type="non-terminal residue" evidence="12">
    <location>
        <position position="185"/>
    </location>
</feature>
<feature type="region of interest" description="Disordered" evidence="10">
    <location>
        <begin position="1"/>
        <end position="22"/>
    </location>
</feature>
<evidence type="ECO:0000256" key="4">
    <source>
        <dbReference type="ARBA" id="ARBA00022771"/>
    </source>
</evidence>
<feature type="non-terminal residue" evidence="12">
    <location>
        <position position="1"/>
    </location>
</feature>
<keyword evidence="6" id="KW-0805">Transcription regulation</keyword>
<protein>
    <submittedName>
        <fullName evidence="12">ZN569 protein</fullName>
    </submittedName>
</protein>
<evidence type="ECO:0000313" key="12">
    <source>
        <dbReference type="EMBL" id="NXY12932.1"/>
    </source>
</evidence>
<proteinExistence type="predicted"/>
<gene>
    <name evidence="12" type="primary">Znf569</name>
    <name evidence="12" type="ORF">ATRCLA_R15622</name>
</gene>
<dbReference type="OrthoDB" id="6910977at2759"/>
<sequence length="185" mass="20117">SDTLLPTGARGGFASEDDDGGHWDSGYGAPPSGWCDTEPGGCARTLPRKVPAGSGLFICGTRGLSLGAEAALRAHLDEPPHLGPPYLCGTCGKSFRHRRNLLTHKKLRGGARARHGCAECGRTFCLRGDLLRHRDTHRARPQCHRHFPDAGGPDEERPFVCGHCGRSFSWRESLQLHLRGHRAPE</sequence>
<evidence type="ECO:0000256" key="7">
    <source>
        <dbReference type="ARBA" id="ARBA00023163"/>
    </source>
</evidence>
<dbReference type="PANTHER" id="PTHR47772:SF13">
    <property type="entry name" value="GASTRULA ZINC FINGER PROTEIN XLCGF49.1-LIKE-RELATED"/>
    <property type="match status" value="1"/>
</dbReference>
<keyword evidence="13" id="KW-1185">Reference proteome</keyword>
<comment type="subcellular location">
    <subcellularLocation>
        <location evidence="1">Nucleus</location>
    </subcellularLocation>
</comment>
<feature type="domain" description="C2H2-type" evidence="11">
    <location>
        <begin position="86"/>
        <end position="113"/>
    </location>
</feature>
<evidence type="ECO:0000256" key="3">
    <source>
        <dbReference type="ARBA" id="ARBA00022737"/>
    </source>
</evidence>
<feature type="domain" description="C2H2-type" evidence="11">
    <location>
        <begin position="159"/>
        <end position="185"/>
    </location>
</feature>
<feature type="domain" description="C2H2-type" evidence="11">
    <location>
        <begin position="115"/>
        <end position="142"/>
    </location>
</feature>
<evidence type="ECO:0000256" key="6">
    <source>
        <dbReference type="ARBA" id="ARBA00023015"/>
    </source>
</evidence>
<dbReference type="FunFam" id="3.30.160.60:FF:000110">
    <property type="entry name" value="Zinc finger protein-like"/>
    <property type="match status" value="1"/>
</dbReference>
<dbReference type="InterPro" id="IPR036236">
    <property type="entry name" value="Znf_C2H2_sf"/>
</dbReference>
<evidence type="ECO:0000256" key="8">
    <source>
        <dbReference type="ARBA" id="ARBA00023242"/>
    </source>
</evidence>
<keyword evidence="2" id="KW-0479">Metal-binding</keyword>
<evidence type="ECO:0000256" key="1">
    <source>
        <dbReference type="ARBA" id="ARBA00004123"/>
    </source>
</evidence>
<evidence type="ECO:0000256" key="5">
    <source>
        <dbReference type="ARBA" id="ARBA00022833"/>
    </source>
</evidence>
<keyword evidence="5" id="KW-0862">Zinc</keyword>
<dbReference type="GO" id="GO:0008270">
    <property type="term" value="F:zinc ion binding"/>
    <property type="evidence" value="ECO:0007669"/>
    <property type="project" value="UniProtKB-KW"/>
</dbReference>
<evidence type="ECO:0000256" key="9">
    <source>
        <dbReference type="PROSITE-ProRule" id="PRU00042"/>
    </source>
</evidence>
<dbReference type="EMBL" id="WBMZ01000326">
    <property type="protein sequence ID" value="NXY12932.1"/>
    <property type="molecule type" value="Genomic_DNA"/>
</dbReference>
<evidence type="ECO:0000256" key="2">
    <source>
        <dbReference type="ARBA" id="ARBA00022723"/>
    </source>
</evidence>
<dbReference type="Pfam" id="PF00096">
    <property type="entry name" value="zf-C2H2"/>
    <property type="match status" value="3"/>
</dbReference>
<keyword evidence="7" id="KW-0804">Transcription</keyword>